<accession>A0A0M3HVF8</accession>
<keyword evidence="5 8" id="KW-0496">Mitochondrion</keyword>
<dbReference type="InterPro" id="IPR004161">
    <property type="entry name" value="EFTu-like_2"/>
</dbReference>
<dbReference type="InterPro" id="IPR005225">
    <property type="entry name" value="Small_GTP-bd"/>
</dbReference>
<feature type="domain" description="Tr-type G" evidence="9">
    <location>
        <begin position="41"/>
        <end position="217"/>
    </location>
</feature>
<dbReference type="CDD" id="cd01890">
    <property type="entry name" value="LepA"/>
    <property type="match status" value="1"/>
</dbReference>
<reference evidence="11" key="1">
    <citation type="submission" date="2017-02" db="UniProtKB">
        <authorList>
            <consortium name="WormBaseParasite"/>
        </authorList>
    </citation>
    <scope>IDENTIFICATION</scope>
</reference>
<dbReference type="FunFam" id="2.40.30.10:FF:000015">
    <property type="entry name" value="Translation factor GUF1, mitochondrial"/>
    <property type="match status" value="1"/>
</dbReference>
<dbReference type="InterPro" id="IPR000640">
    <property type="entry name" value="EFG_V-like"/>
</dbReference>
<dbReference type="GO" id="GO:0005525">
    <property type="term" value="F:GTP binding"/>
    <property type="evidence" value="ECO:0007669"/>
    <property type="project" value="UniProtKB-UniRule"/>
</dbReference>
<evidence type="ECO:0000256" key="5">
    <source>
        <dbReference type="ARBA" id="ARBA00023128"/>
    </source>
</evidence>
<dbReference type="GO" id="GO:0045727">
    <property type="term" value="P:positive regulation of translation"/>
    <property type="evidence" value="ECO:0007669"/>
    <property type="project" value="UniProtKB-UniRule"/>
</dbReference>
<dbReference type="InterPro" id="IPR031157">
    <property type="entry name" value="G_TR_CS"/>
</dbReference>
<evidence type="ECO:0000256" key="3">
    <source>
        <dbReference type="ARBA" id="ARBA00022792"/>
    </source>
</evidence>
<dbReference type="FunFam" id="3.40.50.300:FF:000078">
    <property type="entry name" value="Elongation factor 4"/>
    <property type="match status" value="1"/>
</dbReference>
<dbReference type="InterPro" id="IPR038363">
    <property type="entry name" value="LepA_C_sf"/>
</dbReference>
<name>A0A0M3HVF8_ASCLU</name>
<dbReference type="InterPro" id="IPR013842">
    <property type="entry name" value="LepA_CTD"/>
</dbReference>
<evidence type="ECO:0000313" key="10">
    <source>
        <dbReference type="Proteomes" id="UP000036681"/>
    </source>
</evidence>
<dbReference type="AlphaFoldDB" id="A0A0M3HVF8"/>
<dbReference type="GO" id="GO:0097177">
    <property type="term" value="F:mitochondrial ribosome binding"/>
    <property type="evidence" value="ECO:0007669"/>
    <property type="project" value="TreeGrafter"/>
</dbReference>
<dbReference type="PROSITE" id="PS00301">
    <property type="entry name" value="G_TR_1"/>
    <property type="match status" value="1"/>
</dbReference>
<evidence type="ECO:0000256" key="2">
    <source>
        <dbReference type="ARBA" id="ARBA00022741"/>
    </source>
</evidence>
<dbReference type="FunFam" id="3.30.70.870:FF:000004">
    <property type="entry name" value="Translation factor GUF1, mitochondrial"/>
    <property type="match status" value="1"/>
</dbReference>
<keyword evidence="10" id="KW-1185">Reference proteome</keyword>
<dbReference type="Gene3D" id="3.30.70.2570">
    <property type="entry name" value="Elongation factor 4, C-terminal domain"/>
    <property type="match status" value="1"/>
</dbReference>
<dbReference type="GO" id="GO:0006412">
    <property type="term" value="P:translation"/>
    <property type="evidence" value="ECO:0007669"/>
    <property type="project" value="UniProtKB-KW"/>
</dbReference>
<dbReference type="SUPFAM" id="SSF52540">
    <property type="entry name" value="P-loop containing nucleoside triphosphate hydrolases"/>
    <property type="match status" value="1"/>
</dbReference>
<keyword evidence="8" id="KW-0648">Protein biosynthesis</keyword>
<dbReference type="NCBIfam" id="TIGR00231">
    <property type="entry name" value="small_GTP"/>
    <property type="match status" value="1"/>
</dbReference>
<dbReference type="InterPro" id="IPR035647">
    <property type="entry name" value="EFG_III/V"/>
</dbReference>
<comment type="function">
    <text evidence="8">Promotes mitochondrial protein synthesis. May act as a fidelity factor of the translation reaction, by catalyzing a one-codon backward translocation of tRNAs on improperly translocated ribosomes. Binds to mitochondrial ribosomes in a GTP-dependent manner.</text>
</comment>
<comment type="subcellular location">
    <subcellularLocation>
        <location evidence="8">Mitochondrion inner membrane</location>
        <topology evidence="8">Peripheral membrane protein</topology>
        <orientation evidence="8">Matrix side</orientation>
    </subcellularLocation>
</comment>
<dbReference type="CDD" id="cd16260">
    <property type="entry name" value="EF4_III"/>
    <property type="match status" value="1"/>
</dbReference>
<keyword evidence="7 8" id="KW-0472">Membrane</keyword>
<feature type="binding site" evidence="8">
    <location>
        <begin position="50"/>
        <end position="57"/>
    </location>
    <ligand>
        <name>GTP</name>
        <dbReference type="ChEBI" id="CHEBI:37565"/>
    </ligand>
</feature>
<dbReference type="Pfam" id="PF03144">
    <property type="entry name" value="GTP_EFTU_D2"/>
    <property type="match status" value="1"/>
</dbReference>
<dbReference type="Gene3D" id="2.40.30.10">
    <property type="entry name" value="Translation factors"/>
    <property type="match status" value="1"/>
</dbReference>
<dbReference type="Pfam" id="PF00009">
    <property type="entry name" value="GTP_EFTU"/>
    <property type="match status" value="1"/>
</dbReference>
<comment type="similarity">
    <text evidence="8">Belongs to the GTP-binding elongation factor family. LepA subfamily.</text>
</comment>
<dbReference type="InterPro" id="IPR006297">
    <property type="entry name" value="EF-4"/>
</dbReference>
<dbReference type="PANTHER" id="PTHR43512:SF7">
    <property type="entry name" value="TRANSLATION FACTOR GUF1, MITOCHONDRIAL"/>
    <property type="match status" value="1"/>
</dbReference>
<protein>
    <recommendedName>
        <fullName evidence="8">Translation factor GUF1 homolog, mitochondrial</fullName>
        <ecNumber evidence="8">3.6.5.n1</ecNumber>
    </recommendedName>
    <alternativeName>
        <fullName evidence="8">Elongation factor 4 homolog</fullName>
        <shortName evidence="8">EF-4</shortName>
    </alternativeName>
    <alternativeName>
        <fullName evidence="8">GTPase GUF1 homolog</fullName>
    </alternativeName>
    <alternativeName>
        <fullName evidence="8">Ribosomal back-translocase</fullName>
    </alternativeName>
</protein>
<comment type="catalytic activity">
    <reaction evidence="8">
        <text>GTP + H2O = GDP + phosphate + H(+)</text>
        <dbReference type="Rhea" id="RHEA:19669"/>
        <dbReference type="ChEBI" id="CHEBI:15377"/>
        <dbReference type="ChEBI" id="CHEBI:15378"/>
        <dbReference type="ChEBI" id="CHEBI:37565"/>
        <dbReference type="ChEBI" id="CHEBI:43474"/>
        <dbReference type="ChEBI" id="CHEBI:58189"/>
        <dbReference type="EC" id="3.6.5.n1"/>
    </reaction>
</comment>
<sequence length="699" mass="78627">MRCCYWRRVFYAIRLPQRSASKLSRSSDPTKLVDLSAFTPDKVRNFGIVAHVDHGKSTLADRLLELTGVVDSAHEEQMLDRLQVERERGITVKAQTCTMIYKDLLLNLIDTPGHADFNFEVSRSLAASDGILLLVAANQGVQAQTIANFWLAFERGLTIIPVINKIDLKGANIAEVETQLQNLFEFEASDIIHISAKSGTNVPLVLDSIAQRIAAPTADRLRHFRCIIYDSWFDKFRGAVACVLVKEGSVARGDVIRSFHAQKRYEVVEVGIMHPGMTPVQRLYAGQAGYIIANVKTVKEAVAGETLFMGESSDEVVPLPGFKPVKPTVYAGLYPLDPGEYDSLKHAVEQLTLNDPSVEVTPDSSPALGLGWRVGFLGVLHMEVFSSRLEQEYRANVILTAPNVEFRALIEDNETIRKKRYNGEAEIRILDPSKFPDPSDIERFLEPMVKLMMLIPNEHIGVVNALCAAARGRRGETQSIDTSRLALTWRMPLAEILVDFFERLKRITSGYASFDYEFDGYDEVELLKMNVSINGTSINEFSQVIPAPMLRERAKLIVSKLRKEIPRQQFEVVVRATVGNSSKVIAQAVIAPMRKDFTQLLKGNFGGMVLFHCYVNFETVFGCSLGWISRSADPARPYWFLRPNEKWWLFAVICACLIDRGGMERLNKKLSHQKKGKERMKMIGRVQIPKEAFLNVLRN</sequence>
<dbReference type="Gene3D" id="3.30.70.870">
    <property type="entry name" value="Elongation Factor G (Translational Gtpase), domain 3"/>
    <property type="match status" value="1"/>
</dbReference>
<dbReference type="InterPro" id="IPR000795">
    <property type="entry name" value="T_Tr_GTP-bd_dom"/>
</dbReference>
<dbReference type="CDD" id="cd03709">
    <property type="entry name" value="lepA_C"/>
    <property type="match status" value="1"/>
</dbReference>
<proteinExistence type="inferred from homology"/>
<dbReference type="PANTHER" id="PTHR43512">
    <property type="entry name" value="TRANSLATION FACTOR GUF1-RELATED"/>
    <property type="match status" value="1"/>
</dbReference>
<evidence type="ECO:0000256" key="6">
    <source>
        <dbReference type="ARBA" id="ARBA00023134"/>
    </source>
</evidence>
<keyword evidence="3 8" id="KW-0999">Mitochondrion inner membrane</keyword>
<dbReference type="GO" id="GO:0005743">
    <property type="term" value="C:mitochondrial inner membrane"/>
    <property type="evidence" value="ECO:0007669"/>
    <property type="project" value="UniProtKB-SubCell"/>
</dbReference>
<dbReference type="PROSITE" id="PS51722">
    <property type="entry name" value="G_TR_2"/>
    <property type="match status" value="1"/>
</dbReference>
<dbReference type="InterPro" id="IPR035654">
    <property type="entry name" value="LepA_IV"/>
</dbReference>
<dbReference type="GO" id="GO:0005759">
    <property type="term" value="C:mitochondrial matrix"/>
    <property type="evidence" value="ECO:0007669"/>
    <property type="project" value="UniProtKB-UniRule"/>
</dbReference>
<dbReference type="CDD" id="cd03699">
    <property type="entry name" value="EF4_II"/>
    <property type="match status" value="1"/>
</dbReference>
<organism evidence="10 11">
    <name type="scientific">Ascaris lumbricoides</name>
    <name type="common">Giant roundworm</name>
    <dbReference type="NCBI Taxonomy" id="6252"/>
    <lineage>
        <taxon>Eukaryota</taxon>
        <taxon>Metazoa</taxon>
        <taxon>Ecdysozoa</taxon>
        <taxon>Nematoda</taxon>
        <taxon>Chromadorea</taxon>
        <taxon>Rhabditida</taxon>
        <taxon>Spirurina</taxon>
        <taxon>Ascaridomorpha</taxon>
        <taxon>Ascaridoidea</taxon>
        <taxon>Ascarididae</taxon>
        <taxon>Ascaris</taxon>
    </lineage>
</organism>
<evidence type="ECO:0000256" key="7">
    <source>
        <dbReference type="ARBA" id="ARBA00023136"/>
    </source>
</evidence>
<evidence type="ECO:0000256" key="4">
    <source>
        <dbReference type="ARBA" id="ARBA00022801"/>
    </source>
</evidence>
<dbReference type="WBParaSite" id="ALUE_0000693001-mRNA-1">
    <property type="protein sequence ID" value="ALUE_0000693001-mRNA-1"/>
    <property type="gene ID" value="ALUE_0000693001"/>
</dbReference>
<evidence type="ECO:0000256" key="8">
    <source>
        <dbReference type="HAMAP-Rule" id="MF_03137"/>
    </source>
</evidence>
<dbReference type="InterPro" id="IPR027417">
    <property type="entry name" value="P-loop_NTPase"/>
</dbReference>
<evidence type="ECO:0000256" key="1">
    <source>
        <dbReference type="ARBA" id="ARBA00005454"/>
    </source>
</evidence>
<dbReference type="NCBIfam" id="TIGR01393">
    <property type="entry name" value="lepA"/>
    <property type="match status" value="1"/>
</dbReference>
<dbReference type="SUPFAM" id="SSF54980">
    <property type="entry name" value="EF-G C-terminal domain-like"/>
    <property type="match status" value="2"/>
</dbReference>
<keyword evidence="2 8" id="KW-0547">Nucleotide-binding</keyword>
<feature type="binding site" evidence="8">
    <location>
        <begin position="164"/>
        <end position="167"/>
    </location>
    <ligand>
        <name>GTP</name>
        <dbReference type="ChEBI" id="CHEBI:37565"/>
    </ligand>
</feature>
<dbReference type="Pfam" id="PF06421">
    <property type="entry name" value="LepA_C"/>
    <property type="match status" value="2"/>
</dbReference>
<dbReference type="Proteomes" id="UP000036681">
    <property type="component" value="Unplaced"/>
</dbReference>
<dbReference type="SUPFAM" id="SSF50447">
    <property type="entry name" value="Translation proteins"/>
    <property type="match status" value="1"/>
</dbReference>
<keyword evidence="4 8" id="KW-0378">Hydrolase</keyword>
<comment type="similarity">
    <text evidence="1">Belongs to the TRAFAC class translation factor GTPase superfamily. Classic translation factor GTPase family. LepA subfamily.</text>
</comment>
<dbReference type="PRINTS" id="PR00315">
    <property type="entry name" value="ELONGATNFCT"/>
</dbReference>
<dbReference type="FunFam" id="3.30.70.240:FF:000007">
    <property type="entry name" value="Translation factor GUF1, mitochondrial"/>
    <property type="match status" value="1"/>
</dbReference>
<dbReference type="InterPro" id="IPR009000">
    <property type="entry name" value="Transl_B-barrel_sf"/>
</dbReference>
<dbReference type="Pfam" id="PF00679">
    <property type="entry name" value="EFG_C"/>
    <property type="match status" value="1"/>
</dbReference>
<dbReference type="GO" id="GO:0003924">
    <property type="term" value="F:GTPase activity"/>
    <property type="evidence" value="ECO:0007669"/>
    <property type="project" value="UniProtKB-UniRule"/>
</dbReference>
<evidence type="ECO:0000259" key="9">
    <source>
        <dbReference type="PROSITE" id="PS51722"/>
    </source>
</evidence>
<dbReference type="EC" id="3.6.5.n1" evidence="8"/>
<evidence type="ECO:0000313" key="11">
    <source>
        <dbReference type="WBParaSite" id="ALUE_0000693001-mRNA-1"/>
    </source>
</evidence>
<dbReference type="Gene3D" id="3.30.70.240">
    <property type="match status" value="1"/>
</dbReference>
<dbReference type="HAMAP" id="MF_00071">
    <property type="entry name" value="LepA"/>
    <property type="match status" value="1"/>
</dbReference>
<dbReference type="Gene3D" id="3.40.50.300">
    <property type="entry name" value="P-loop containing nucleotide triphosphate hydrolases"/>
    <property type="match status" value="1"/>
</dbReference>
<keyword evidence="6 8" id="KW-0342">GTP-binding</keyword>
<feature type="binding site" evidence="8">
    <location>
        <begin position="110"/>
        <end position="114"/>
    </location>
    <ligand>
        <name>GTP</name>
        <dbReference type="ChEBI" id="CHEBI:37565"/>
    </ligand>
</feature>